<dbReference type="eggNOG" id="ENOG502ZT31">
    <property type="taxonomic scope" value="Bacteria"/>
</dbReference>
<reference evidence="2 3" key="1">
    <citation type="journal article" date="2011" name="J. Bacteriol.">
        <title>Genome sequence of the algicidal bacterium Kordia algicida OT-1.</title>
        <authorList>
            <person name="Lee H.S."/>
            <person name="Kang S.G."/>
            <person name="Kwon K.K."/>
            <person name="Lee J.H."/>
            <person name="Kim S.J."/>
        </authorList>
    </citation>
    <scope>NUCLEOTIDE SEQUENCE [LARGE SCALE GENOMIC DNA]</scope>
    <source>
        <strain evidence="2 3">OT-1</strain>
    </source>
</reference>
<dbReference type="Proteomes" id="UP000002945">
    <property type="component" value="Unassembled WGS sequence"/>
</dbReference>
<dbReference type="AlphaFoldDB" id="A9DM83"/>
<comment type="caution">
    <text evidence="2">The sequence shown here is derived from an EMBL/GenBank/DDBJ whole genome shotgun (WGS) entry which is preliminary data.</text>
</comment>
<sequence>MYLFCMAPTATGIIPDETVSWQKKIAIILLVPLVISIFLAPLLYWLTPKLQLRHRRKKTKKKLFQEFVEKNAFRISDDGHVLGKIDNYIVIIHANYNEFQSTKWIETQILFHPKQGNQYISQSFFQRMIRKYEGKNVTWFANSILIKSDYILKLPKYEVLYPLIKRCISELKAQNITPISHKQWTALIPETQQYLNNIEKL</sequence>
<dbReference type="HOGENOM" id="CLU_1358931_0_0_10"/>
<keyword evidence="1" id="KW-0472">Membrane</keyword>
<proteinExistence type="predicted"/>
<gene>
    <name evidence="2" type="ORF">KAOT1_20837</name>
</gene>
<protein>
    <submittedName>
        <fullName evidence="2">Uncharacterized protein</fullName>
    </submittedName>
</protein>
<evidence type="ECO:0000256" key="1">
    <source>
        <dbReference type="SAM" id="Phobius"/>
    </source>
</evidence>
<dbReference type="EMBL" id="ABIB01000002">
    <property type="protein sequence ID" value="EDP97648.1"/>
    <property type="molecule type" value="Genomic_DNA"/>
</dbReference>
<feature type="transmembrane region" description="Helical" evidence="1">
    <location>
        <begin position="25"/>
        <end position="47"/>
    </location>
</feature>
<evidence type="ECO:0000313" key="2">
    <source>
        <dbReference type="EMBL" id="EDP97648.1"/>
    </source>
</evidence>
<keyword evidence="3" id="KW-1185">Reference proteome</keyword>
<accession>A9DM83</accession>
<organism evidence="2 3">
    <name type="scientific">Kordia algicida OT-1</name>
    <dbReference type="NCBI Taxonomy" id="391587"/>
    <lineage>
        <taxon>Bacteria</taxon>
        <taxon>Pseudomonadati</taxon>
        <taxon>Bacteroidota</taxon>
        <taxon>Flavobacteriia</taxon>
        <taxon>Flavobacteriales</taxon>
        <taxon>Flavobacteriaceae</taxon>
        <taxon>Kordia</taxon>
    </lineage>
</organism>
<keyword evidence="1" id="KW-1133">Transmembrane helix</keyword>
<evidence type="ECO:0000313" key="3">
    <source>
        <dbReference type="Proteomes" id="UP000002945"/>
    </source>
</evidence>
<name>A9DM83_9FLAO</name>
<dbReference type="STRING" id="391587.KAOT1_20837"/>
<keyword evidence="1" id="KW-0812">Transmembrane</keyword>